<dbReference type="EMBL" id="KV428380">
    <property type="protein sequence ID" value="KZT32142.1"/>
    <property type="molecule type" value="Genomic_DNA"/>
</dbReference>
<reference evidence="2 3" key="1">
    <citation type="journal article" date="2016" name="Mol. Biol. Evol.">
        <title>Comparative Genomics of Early-Diverging Mushroom-Forming Fungi Provides Insights into the Origins of Lignocellulose Decay Capabilities.</title>
        <authorList>
            <person name="Nagy L.G."/>
            <person name="Riley R."/>
            <person name="Tritt A."/>
            <person name="Adam C."/>
            <person name="Daum C."/>
            <person name="Floudas D."/>
            <person name="Sun H."/>
            <person name="Yadav J.S."/>
            <person name="Pangilinan J."/>
            <person name="Larsson K.H."/>
            <person name="Matsuura K."/>
            <person name="Barry K."/>
            <person name="Labutti K."/>
            <person name="Kuo R."/>
            <person name="Ohm R.A."/>
            <person name="Bhattacharya S.S."/>
            <person name="Shirouzu T."/>
            <person name="Yoshinaga Y."/>
            <person name="Martin F.M."/>
            <person name="Grigoriev I.V."/>
            <person name="Hibbett D.S."/>
        </authorList>
    </citation>
    <scope>NUCLEOTIDE SEQUENCE [LARGE SCALE GENOMIC DNA]</scope>
    <source>
        <strain evidence="2 3">HHB10207 ss-3</strain>
    </source>
</reference>
<protein>
    <recommendedName>
        <fullName evidence="1">HAT C-terminal dimerisation domain-containing protein</fullName>
    </recommendedName>
</protein>
<dbReference type="PANTHER" id="PTHR47611">
    <property type="entry name" value="HAT DIMERISATION DOMAIN, C-TERMINAL"/>
    <property type="match status" value="1"/>
</dbReference>
<dbReference type="InterPro" id="IPR008906">
    <property type="entry name" value="HATC_C_dom"/>
</dbReference>
<evidence type="ECO:0000259" key="1">
    <source>
        <dbReference type="Pfam" id="PF05699"/>
    </source>
</evidence>
<feature type="non-terminal residue" evidence="2">
    <location>
        <position position="60"/>
    </location>
</feature>
<organism evidence="2 3">
    <name type="scientific">Sistotremastrum suecicum HHB10207 ss-3</name>
    <dbReference type="NCBI Taxonomy" id="1314776"/>
    <lineage>
        <taxon>Eukaryota</taxon>
        <taxon>Fungi</taxon>
        <taxon>Dikarya</taxon>
        <taxon>Basidiomycota</taxon>
        <taxon>Agaricomycotina</taxon>
        <taxon>Agaricomycetes</taxon>
        <taxon>Sistotremastrales</taxon>
        <taxon>Sistotremastraceae</taxon>
        <taxon>Sistotremastrum</taxon>
    </lineage>
</organism>
<dbReference type="OrthoDB" id="3264316at2759"/>
<dbReference type="SUPFAM" id="SSF53098">
    <property type="entry name" value="Ribonuclease H-like"/>
    <property type="match status" value="1"/>
</dbReference>
<evidence type="ECO:0000313" key="2">
    <source>
        <dbReference type="EMBL" id="KZT32142.1"/>
    </source>
</evidence>
<dbReference type="AlphaFoldDB" id="A0A165XFJ1"/>
<gene>
    <name evidence="2" type="ORF">SISSUDRAFT_969573</name>
</gene>
<dbReference type="Pfam" id="PF05699">
    <property type="entry name" value="Dimer_Tnp_hAT"/>
    <property type="match status" value="1"/>
</dbReference>
<accession>A0A165XFJ1</accession>
<dbReference type="GO" id="GO:0046983">
    <property type="term" value="F:protein dimerization activity"/>
    <property type="evidence" value="ECO:0007669"/>
    <property type="project" value="InterPro"/>
</dbReference>
<keyword evidence="3" id="KW-1185">Reference proteome</keyword>
<dbReference type="PANTHER" id="PTHR47611:SF1">
    <property type="entry name" value="CCHC-TYPE DOMAIN-CONTAINING PROTEIN"/>
    <property type="match status" value="1"/>
</dbReference>
<proteinExistence type="predicted"/>
<dbReference type="STRING" id="1314776.A0A165XFJ1"/>
<feature type="non-terminal residue" evidence="2">
    <location>
        <position position="1"/>
    </location>
</feature>
<dbReference type="InterPro" id="IPR012337">
    <property type="entry name" value="RNaseH-like_sf"/>
</dbReference>
<dbReference type="Proteomes" id="UP000076798">
    <property type="component" value="Unassembled WGS sequence"/>
</dbReference>
<feature type="domain" description="HAT C-terminal dimerisation" evidence="1">
    <location>
        <begin position="1"/>
        <end position="58"/>
    </location>
</feature>
<evidence type="ECO:0000313" key="3">
    <source>
        <dbReference type="Proteomes" id="UP000076798"/>
    </source>
</evidence>
<sequence length="60" mass="6721">HEKEFPVIAAMARDYLAIPAASVSVERMFSASRHLCSDSRASLNPETINQAMCIKLWLKD</sequence>
<name>A0A165XFJ1_9AGAM</name>